<dbReference type="OrthoDB" id="3402376at2"/>
<name>A0A124G7H7_9ACTN</name>
<evidence type="ECO:0000256" key="1">
    <source>
        <dbReference type="SAM" id="MobiDB-lite"/>
    </source>
</evidence>
<dbReference type="RefSeq" id="WP_067706900.1">
    <property type="nucleotide sequence ID" value="NZ_LLZH01000337.1"/>
</dbReference>
<organism evidence="3 4">
    <name type="scientific">Actinoplanes awajinensis subsp. mycoplanecinus</name>
    <dbReference type="NCBI Taxonomy" id="135947"/>
    <lineage>
        <taxon>Bacteria</taxon>
        <taxon>Bacillati</taxon>
        <taxon>Actinomycetota</taxon>
        <taxon>Actinomycetes</taxon>
        <taxon>Micromonosporales</taxon>
        <taxon>Micromonosporaceae</taxon>
        <taxon>Actinoplanes</taxon>
    </lineage>
</organism>
<accession>A0A124G7H7</accession>
<feature type="chain" id="PRO_5007171975" evidence="2">
    <location>
        <begin position="25"/>
        <end position="245"/>
    </location>
</feature>
<sequence length="245" mass="25038">MPKTYLYGAGFITGVLLAGVPAHAAVRSPAAVPACAVGHWRSIGLPEHPTGGSTAAHLTGGAGFRVAIGPDGHTAVDFTGMSPVTFTVQLADTKIGGRFRYTGTATGTMTTTVSTDGPLPPPGATGRWRPLGDVVRTTQVAIEIRRPSDAGTADDILPAGYPRDAVDTDPFFGAGRYWCMGDILITAPDDGGLPMILNRTGPGPARESSLARTHASACSDIARSGPLQVSRTSPQPLPGAVAAPC</sequence>
<gene>
    <name evidence="3" type="ORF">ADL15_47330</name>
</gene>
<feature type="region of interest" description="Disordered" evidence="1">
    <location>
        <begin position="223"/>
        <end position="245"/>
    </location>
</feature>
<comment type="caution">
    <text evidence="3">The sequence shown here is derived from an EMBL/GenBank/DDBJ whole genome shotgun (WGS) entry which is preliminary data.</text>
</comment>
<reference evidence="3 4" key="1">
    <citation type="submission" date="2015-10" db="EMBL/GenBank/DDBJ databases">
        <authorList>
            <person name="Gilbert D.G."/>
        </authorList>
    </citation>
    <scope>NUCLEOTIDE SEQUENCE [LARGE SCALE GENOMIC DNA]</scope>
    <source>
        <strain evidence="3 4">NRRL B-16712</strain>
    </source>
</reference>
<evidence type="ECO:0000313" key="3">
    <source>
        <dbReference type="EMBL" id="KUL22810.1"/>
    </source>
</evidence>
<dbReference type="AlphaFoldDB" id="A0A124G7H7"/>
<keyword evidence="2" id="KW-0732">Signal</keyword>
<evidence type="ECO:0000256" key="2">
    <source>
        <dbReference type="SAM" id="SignalP"/>
    </source>
</evidence>
<protein>
    <submittedName>
        <fullName evidence="3">Uncharacterized protein</fullName>
    </submittedName>
</protein>
<feature type="region of interest" description="Disordered" evidence="1">
    <location>
        <begin position="109"/>
        <end position="130"/>
    </location>
</feature>
<evidence type="ECO:0000313" key="4">
    <source>
        <dbReference type="Proteomes" id="UP000053244"/>
    </source>
</evidence>
<keyword evidence="4" id="KW-1185">Reference proteome</keyword>
<proteinExistence type="predicted"/>
<dbReference type="Proteomes" id="UP000053244">
    <property type="component" value="Unassembled WGS sequence"/>
</dbReference>
<dbReference type="EMBL" id="LLZH01000337">
    <property type="protein sequence ID" value="KUL22810.1"/>
    <property type="molecule type" value="Genomic_DNA"/>
</dbReference>
<feature type="signal peptide" evidence="2">
    <location>
        <begin position="1"/>
        <end position="24"/>
    </location>
</feature>